<dbReference type="PRINTS" id="PR00455">
    <property type="entry name" value="HTHTETR"/>
</dbReference>
<dbReference type="SUPFAM" id="SSF46689">
    <property type="entry name" value="Homeodomain-like"/>
    <property type="match status" value="1"/>
</dbReference>
<dbReference type="GO" id="GO:0000976">
    <property type="term" value="F:transcription cis-regulatory region binding"/>
    <property type="evidence" value="ECO:0007669"/>
    <property type="project" value="TreeGrafter"/>
</dbReference>
<feature type="domain" description="HTH tetR-type" evidence="5">
    <location>
        <begin position="5"/>
        <end position="65"/>
    </location>
</feature>
<dbReference type="GO" id="GO:0003700">
    <property type="term" value="F:DNA-binding transcription factor activity"/>
    <property type="evidence" value="ECO:0007669"/>
    <property type="project" value="TreeGrafter"/>
</dbReference>
<evidence type="ECO:0000313" key="6">
    <source>
        <dbReference type="EMBL" id="PZQ58355.1"/>
    </source>
</evidence>
<dbReference type="InterPro" id="IPR050109">
    <property type="entry name" value="HTH-type_TetR-like_transc_reg"/>
</dbReference>
<accession>A0A2W5P669</accession>
<reference evidence="6 7" key="1">
    <citation type="submission" date="2017-08" db="EMBL/GenBank/DDBJ databases">
        <title>Infants hospitalized years apart are colonized by the same room-sourced microbial strains.</title>
        <authorList>
            <person name="Brooks B."/>
            <person name="Olm M.R."/>
            <person name="Firek B.A."/>
            <person name="Baker R."/>
            <person name="Thomas B.C."/>
            <person name="Morowitz M.J."/>
            <person name="Banfield J.F."/>
        </authorList>
    </citation>
    <scope>NUCLEOTIDE SEQUENCE [LARGE SCALE GENOMIC DNA]</scope>
    <source>
        <strain evidence="6">S2_005_001_R1_22</strain>
    </source>
</reference>
<feature type="DNA-binding region" description="H-T-H motif" evidence="4">
    <location>
        <begin position="28"/>
        <end position="47"/>
    </location>
</feature>
<dbReference type="AlphaFoldDB" id="A0A2W5P669"/>
<organism evidence="6 7">
    <name type="scientific">Sphingomonas taxi</name>
    <dbReference type="NCBI Taxonomy" id="1549858"/>
    <lineage>
        <taxon>Bacteria</taxon>
        <taxon>Pseudomonadati</taxon>
        <taxon>Pseudomonadota</taxon>
        <taxon>Alphaproteobacteria</taxon>
        <taxon>Sphingomonadales</taxon>
        <taxon>Sphingomonadaceae</taxon>
        <taxon>Sphingomonas</taxon>
    </lineage>
</organism>
<dbReference type="InterPro" id="IPR009057">
    <property type="entry name" value="Homeodomain-like_sf"/>
</dbReference>
<evidence type="ECO:0000313" key="7">
    <source>
        <dbReference type="Proteomes" id="UP000249229"/>
    </source>
</evidence>
<evidence type="ECO:0000259" key="5">
    <source>
        <dbReference type="PROSITE" id="PS50977"/>
    </source>
</evidence>
<evidence type="ECO:0000256" key="2">
    <source>
        <dbReference type="ARBA" id="ARBA00023125"/>
    </source>
</evidence>
<keyword evidence="2 4" id="KW-0238">DNA-binding</keyword>
<protein>
    <recommendedName>
        <fullName evidence="5">HTH tetR-type domain-containing protein</fullName>
    </recommendedName>
</protein>
<proteinExistence type="predicted"/>
<evidence type="ECO:0000256" key="4">
    <source>
        <dbReference type="PROSITE-ProRule" id="PRU00335"/>
    </source>
</evidence>
<dbReference type="EMBL" id="QFQI01000018">
    <property type="protein sequence ID" value="PZQ58355.1"/>
    <property type="molecule type" value="Genomic_DNA"/>
</dbReference>
<comment type="caution">
    <text evidence="6">The sequence shown here is derived from an EMBL/GenBank/DDBJ whole genome shotgun (WGS) entry which is preliminary data.</text>
</comment>
<sequence length="200" mass="22835">METDKLTAEKIVAEALELLQECGIERMSMRQLARRLSIRAPTLYWYFPDKAAILRAVIKTLFERAVSTVPPTSTWQDWMRGFGAAIWQMNKEVPYTPLLLRSPDANNAEVFEFVMKRIDAKMKVFDVDMKRYARAHSDVQAFVLGWSVFAHSDIAPKVESLVDLDTAVLEGVDMIVRYWEDRLSDVPPPQDQGLPATARS</sequence>
<dbReference type="PROSITE" id="PS50977">
    <property type="entry name" value="HTH_TETR_2"/>
    <property type="match status" value="1"/>
</dbReference>
<dbReference type="Proteomes" id="UP000249229">
    <property type="component" value="Unassembled WGS sequence"/>
</dbReference>
<keyword evidence="3" id="KW-0804">Transcription</keyword>
<gene>
    <name evidence="6" type="ORF">DI544_14365</name>
</gene>
<keyword evidence="1" id="KW-0805">Transcription regulation</keyword>
<dbReference type="PANTHER" id="PTHR30055">
    <property type="entry name" value="HTH-TYPE TRANSCRIPTIONAL REGULATOR RUTR"/>
    <property type="match status" value="1"/>
</dbReference>
<evidence type="ECO:0000256" key="3">
    <source>
        <dbReference type="ARBA" id="ARBA00023163"/>
    </source>
</evidence>
<dbReference type="Pfam" id="PF00440">
    <property type="entry name" value="TetR_N"/>
    <property type="match status" value="1"/>
</dbReference>
<evidence type="ECO:0000256" key="1">
    <source>
        <dbReference type="ARBA" id="ARBA00023015"/>
    </source>
</evidence>
<dbReference type="PANTHER" id="PTHR30055:SF151">
    <property type="entry name" value="TRANSCRIPTIONAL REGULATORY PROTEIN"/>
    <property type="match status" value="1"/>
</dbReference>
<dbReference type="InterPro" id="IPR001647">
    <property type="entry name" value="HTH_TetR"/>
</dbReference>
<dbReference type="Gene3D" id="1.10.357.10">
    <property type="entry name" value="Tetracycline Repressor, domain 2"/>
    <property type="match status" value="1"/>
</dbReference>
<name>A0A2W5P669_9SPHN</name>